<feature type="domain" description="Disease resistance R13L4/SHOC-2-like LRR" evidence="5">
    <location>
        <begin position="331"/>
        <end position="503"/>
    </location>
</feature>
<evidence type="ECO:0000259" key="4">
    <source>
        <dbReference type="Pfam" id="PF23559"/>
    </source>
</evidence>
<dbReference type="InterPro" id="IPR058922">
    <property type="entry name" value="WHD_DRP"/>
</dbReference>
<keyword evidence="7" id="KW-1185">Reference proteome</keyword>
<gene>
    <name evidence="6" type="ORF">TEA_009906</name>
</gene>
<dbReference type="Proteomes" id="UP000306102">
    <property type="component" value="Unassembled WGS sequence"/>
</dbReference>
<feature type="region of interest" description="Disordered" evidence="3">
    <location>
        <begin position="814"/>
        <end position="843"/>
    </location>
</feature>
<keyword evidence="2" id="KW-0547">Nucleotide-binding</keyword>
<feature type="domain" description="Disease resistance protein winged helix" evidence="4">
    <location>
        <begin position="177"/>
        <end position="256"/>
    </location>
</feature>
<sequence length="964" mass="109973">MGSTSKPRPLDNDHKTAGTATTNNHHVGAPALSKMIRQDLIMMKEAMAEVQKKTDHMNVQINQVCERFEELETRGGNETERELGELKNNVKKLKSQIPSKLIKVNPADSQPRQNPWLDGSINHDSNQDNINKSGDENILCRLHKDPKFEYNAAIRQFEVAFLGLPSTLRNCLLCFLIFPEMVSIKKKFIIYWWIGEGFLTPNPEDQKTKAEIALGKTEEDFGNEILGELIAKDFIKPIYKNCSLVTNSYRMLPFIHSALTIMAERFGFSPVYTLGSDTPTFAQYNEYKCLLNVGAAIIDGGPKLFSKMNHFKILYLGRWQRSVTHHIEVADAKILHGLKNTNQLRFLSLRGISLIAELPQFISRLTSLKILDLKACHNLEVVPDGIGLLKNLTHLDMSECYLLEHMPEDIGSLSQLQVLKGFIVGDSTDKKSCTIDELTKLTKLRKLSVCMNTATEFSTSKNSLLQLEKLKALQKLKISWRGYNLQGETDDTPQSKPYSKLTRSLVFNKADDTPRSKPQARLTRSLAFKLSSPKPVMKLPSSLQKLELDCTPKTFTVSWLLFANLKNLKKLYIRGGLFCSVRPIVSTTVEILRLKYLNEFDMCWRDFRIFFPNLIYLENIECPRLAEFPCHENGLWMNSENLLWQRSVTHHIEVADAKILHGLKNTNQLRFLSLRGISLIAELPQFISRLTSLKILDLKACHNLEVVPDGIGLLKNLTHLDMSECYLLEHMPKGIGSLSQLQVLKGFIIGHSKDKKSCTIDDLTKLTKLRKLSICMITTTEFSTSANSLLLLEVLKTLQKLKISWRGYNLQGETDDTPQSKPHSKLTRSLAFNKTDDTPRSKPQARLTRSLAFNYRSSLKPVMKLPSSLQKLELECTPKTFTASWLLFANLENLKKLYIRGGLFCAVRPIVATTVEILRLKYLNEFEMHWRDFRILFPNLIYLEKIECPRLTDFPCDENGLWMN</sequence>
<evidence type="ECO:0000313" key="7">
    <source>
        <dbReference type="Proteomes" id="UP000306102"/>
    </source>
</evidence>
<dbReference type="PANTHER" id="PTHR47186">
    <property type="entry name" value="LEUCINE-RICH REPEAT-CONTAINING PROTEIN 57"/>
    <property type="match status" value="1"/>
</dbReference>
<dbReference type="Gene3D" id="3.80.10.10">
    <property type="entry name" value="Ribonuclease Inhibitor"/>
    <property type="match status" value="3"/>
</dbReference>
<evidence type="ECO:0000256" key="2">
    <source>
        <dbReference type="ARBA" id="ARBA00022741"/>
    </source>
</evidence>
<feature type="region of interest" description="Disordered" evidence="3">
    <location>
        <begin position="1"/>
        <end position="30"/>
    </location>
</feature>
<dbReference type="Pfam" id="PF23598">
    <property type="entry name" value="LRR_14"/>
    <property type="match status" value="2"/>
</dbReference>
<feature type="region of interest" description="Disordered" evidence="3">
    <location>
        <begin position="105"/>
        <end position="128"/>
    </location>
</feature>
<dbReference type="AlphaFoldDB" id="A0A4S4DSI9"/>
<dbReference type="InterPro" id="IPR055414">
    <property type="entry name" value="LRR_R13L4/SHOC2-like"/>
</dbReference>
<evidence type="ECO:0000259" key="5">
    <source>
        <dbReference type="Pfam" id="PF23598"/>
    </source>
</evidence>
<dbReference type="Pfam" id="PF23559">
    <property type="entry name" value="WHD_DRP"/>
    <property type="match status" value="1"/>
</dbReference>
<evidence type="ECO:0000313" key="6">
    <source>
        <dbReference type="EMBL" id="THG06178.1"/>
    </source>
</evidence>
<evidence type="ECO:0008006" key="8">
    <source>
        <dbReference type="Google" id="ProtNLM"/>
    </source>
</evidence>
<evidence type="ECO:0000256" key="1">
    <source>
        <dbReference type="ARBA" id="ARBA00022737"/>
    </source>
</evidence>
<name>A0A4S4DSI9_CAMSN</name>
<feature type="domain" description="Disease resistance R13L4/SHOC-2-like LRR" evidence="5">
    <location>
        <begin position="658"/>
        <end position="830"/>
    </location>
</feature>
<keyword evidence="1" id="KW-0677">Repeat</keyword>
<reference evidence="6 7" key="1">
    <citation type="journal article" date="2018" name="Proc. Natl. Acad. Sci. U.S.A.">
        <title>Draft genome sequence of Camellia sinensis var. sinensis provides insights into the evolution of the tea genome and tea quality.</title>
        <authorList>
            <person name="Wei C."/>
            <person name="Yang H."/>
            <person name="Wang S."/>
            <person name="Zhao J."/>
            <person name="Liu C."/>
            <person name="Gao L."/>
            <person name="Xia E."/>
            <person name="Lu Y."/>
            <person name="Tai Y."/>
            <person name="She G."/>
            <person name="Sun J."/>
            <person name="Cao H."/>
            <person name="Tong W."/>
            <person name="Gao Q."/>
            <person name="Li Y."/>
            <person name="Deng W."/>
            <person name="Jiang X."/>
            <person name="Wang W."/>
            <person name="Chen Q."/>
            <person name="Zhang S."/>
            <person name="Li H."/>
            <person name="Wu J."/>
            <person name="Wang P."/>
            <person name="Li P."/>
            <person name="Shi C."/>
            <person name="Zheng F."/>
            <person name="Jian J."/>
            <person name="Huang B."/>
            <person name="Shan D."/>
            <person name="Shi M."/>
            <person name="Fang C."/>
            <person name="Yue Y."/>
            <person name="Li F."/>
            <person name="Li D."/>
            <person name="Wei S."/>
            <person name="Han B."/>
            <person name="Jiang C."/>
            <person name="Yin Y."/>
            <person name="Xia T."/>
            <person name="Zhang Z."/>
            <person name="Bennetzen J.L."/>
            <person name="Zhao S."/>
            <person name="Wan X."/>
        </authorList>
    </citation>
    <scope>NUCLEOTIDE SEQUENCE [LARGE SCALE GENOMIC DNA]</scope>
    <source>
        <strain evidence="7">cv. Shuchazao</strain>
        <tissue evidence="6">Leaf</tissue>
    </source>
</reference>
<evidence type="ECO:0000256" key="3">
    <source>
        <dbReference type="SAM" id="MobiDB-lite"/>
    </source>
</evidence>
<organism evidence="6 7">
    <name type="scientific">Camellia sinensis var. sinensis</name>
    <name type="common">China tea</name>
    <dbReference type="NCBI Taxonomy" id="542762"/>
    <lineage>
        <taxon>Eukaryota</taxon>
        <taxon>Viridiplantae</taxon>
        <taxon>Streptophyta</taxon>
        <taxon>Embryophyta</taxon>
        <taxon>Tracheophyta</taxon>
        <taxon>Spermatophyta</taxon>
        <taxon>Magnoliopsida</taxon>
        <taxon>eudicotyledons</taxon>
        <taxon>Gunneridae</taxon>
        <taxon>Pentapetalae</taxon>
        <taxon>asterids</taxon>
        <taxon>Ericales</taxon>
        <taxon>Theaceae</taxon>
        <taxon>Camellia</taxon>
    </lineage>
</organism>
<comment type="caution">
    <text evidence="6">The sequence shown here is derived from an EMBL/GenBank/DDBJ whole genome shotgun (WGS) entry which is preliminary data.</text>
</comment>
<dbReference type="SUPFAM" id="SSF52058">
    <property type="entry name" value="L domain-like"/>
    <property type="match status" value="2"/>
</dbReference>
<dbReference type="PANTHER" id="PTHR47186:SF54">
    <property type="entry name" value="DISEASE RESISTANCE RPP13-LIKE PROTEIN 4"/>
    <property type="match status" value="1"/>
</dbReference>
<proteinExistence type="predicted"/>
<accession>A0A4S4DSI9</accession>
<dbReference type="STRING" id="542762.A0A4S4DSI9"/>
<protein>
    <recommendedName>
        <fullName evidence="8">NB-ARC domain-containing protein</fullName>
    </recommendedName>
</protein>
<dbReference type="InterPro" id="IPR032675">
    <property type="entry name" value="LRR_dom_sf"/>
</dbReference>
<dbReference type="EMBL" id="SDRB02010481">
    <property type="protein sequence ID" value="THG06178.1"/>
    <property type="molecule type" value="Genomic_DNA"/>
</dbReference>